<keyword evidence="3" id="KW-1185">Reference proteome</keyword>
<name>A0A386ZEG2_9NOCA</name>
<feature type="region of interest" description="Disordered" evidence="1">
    <location>
        <begin position="1"/>
        <end position="25"/>
    </location>
</feature>
<evidence type="ECO:0000313" key="2">
    <source>
        <dbReference type="EMBL" id="AYF75504.1"/>
    </source>
</evidence>
<proteinExistence type="predicted"/>
<sequence length="132" mass="14103">MPADVLEASNLKPQQNPDNTDQGAVKTNGCDYWSLTEKSQGDSKYLIVEVTNMTTEYYRYFHGGKSVQQTTIGGRAAVVDGPLSERVGQGCTVLVDIKGGGLRFDVASSVQDPCTYLVDFAGKVVPILPAAA</sequence>
<gene>
    <name evidence="2" type="ORF">D7D52_18445</name>
</gene>
<protein>
    <submittedName>
        <fullName evidence="2">Uncharacterized protein</fullName>
    </submittedName>
</protein>
<dbReference type="KEGG" id="nyu:D7D52_18445"/>
<evidence type="ECO:0000313" key="3">
    <source>
        <dbReference type="Proteomes" id="UP000267164"/>
    </source>
</evidence>
<organism evidence="2 3">
    <name type="scientific">Nocardia yunnanensis</name>
    <dbReference type="NCBI Taxonomy" id="2382165"/>
    <lineage>
        <taxon>Bacteria</taxon>
        <taxon>Bacillati</taxon>
        <taxon>Actinomycetota</taxon>
        <taxon>Actinomycetes</taxon>
        <taxon>Mycobacteriales</taxon>
        <taxon>Nocardiaceae</taxon>
        <taxon>Nocardia</taxon>
    </lineage>
</organism>
<dbReference type="AlphaFoldDB" id="A0A386ZEG2"/>
<reference evidence="2 3" key="1">
    <citation type="submission" date="2018-09" db="EMBL/GenBank/DDBJ databases">
        <title>Nocardia yunnanensis sp. nov., an actinomycete isolated from a soil sample.</title>
        <authorList>
            <person name="Zhang J."/>
        </authorList>
    </citation>
    <scope>NUCLEOTIDE SEQUENCE [LARGE SCALE GENOMIC DNA]</scope>
    <source>
        <strain evidence="2 3">CFHS0054</strain>
    </source>
</reference>
<accession>A0A386ZEG2</accession>
<dbReference type="Proteomes" id="UP000267164">
    <property type="component" value="Chromosome"/>
</dbReference>
<dbReference type="EMBL" id="CP032568">
    <property type="protein sequence ID" value="AYF75504.1"/>
    <property type="molecule type" value="Genomic_DNA"/>
</dbReference>
<evidence type="ECO:0000256" key="1">
    <source>
        <dbReference type="SAM" id="MobiDB-lite"/>
    </source>
</evidence>
<feature type="compositionally biased region" description="Polar residues" evidence="1">
    <location>
        <begin position="11"/>
        <end position="22"/>
    </location>
</feature>